<evidence type="ECO:0000256" key="6">
    <source>
        <dbReference type="ARBA" id="ARBA00022777"/>
    </source>
</evidence>
<dbReference type="PANTHER" id="PTHR45008:SF1">
    <property type="entry name" value="PTS SYSTEM GLUCOSE-SPECIFIC EIIA COMPONENT"/>
    <property type="match status" value="1"/>
</dbReference>
<evidence type="ECO:0000256" key="3">
    <source>
        <dbReference type="ARBA" id="ARBA00022597"/>
    </source>
</evidence>
<dbReference type="InterPro" id="IPR001127">
    <property type="entry name" value="PTS_EIIA_1_perm"/>
</dbReference>
<dbReference type="RefSeq" id="WP_203670401.1">
    <property type="nucleotide sequence ID" value="NZ_BONP01000001.1"/>
</dbReference>
<organism evidence="8 9">
    <name type="scientific">Cellulomonas phragmiteti</name>
    <dbReference type="NCBI Taxonomy" id="478780"/>
    <lineage>
        <taxon>Bacteria</taxon>
        <taxon>Bacillati</taxon>
        <taxon>Actinomycetota</taxon>
        <taxon>Actinomycetes</taxon>
        <taxon>Micrococcales</taxon>
        <taxon>Cellulomonadaceae</taxon>
        <taxon>Cellulomonas</taxon>
    </lineage>
</organism>
<feature type="domain" description="PTS EIIA type-1" evidence="7">
    <location>
        <begin position="22"/>
        <end position="127"/>
    </location>
</feature>
<keyword evidence="2" id="KW-0813">Transport</keyword>
<evidence type="ECO:0000256" key="2">
    <source>
        <dbReference type="ARBA" id="ARBA00022448"/>
    </source>
</evidence>
<comment type="caution">
    <text evidence="8">The sequence shown here is derived from an EMBL/GenBank/DDBJ whole genome shotgun (WGS) entry which is preliminary data.</text>
</comment>
<sequence length="155" mass="15904">MSVLRLTSPVPGVVRPLADVPDPVFAEQMVGPGVAVEPDRTGRQDVLAPCDGVVGALHPHAFALELDDGRAVLVHVGIDTVTLAGLGFDLHVERGRRVRAGDRVLSWSPVDVAAAGLSTVCPVIALQADAADLTSLVAHGAHVAAGHDLLGWAGP</sequence>
<evidence type="ECO:0000256" key="4">
    <source>
        <dbReference type="ARBA" id="ARBA00022679"/>
    </source>
</evidence>
<keyword evidence="9" id="KW-1185">Reference proteome</keyword>
<evidence type="ECO:0000256" key="5">
    <source>
        <dbReference type="ARBA" id="ARBA00022683"/>
    </source>
</evidence>
<dbReference type="SUPFAM" id="SSF51261">
    <property type="entry name" value="Duplicated hybrid motif"/>
    <property type="match status" value="1"/>
</dbReference>
<reference evidence="8 9" key="1">
    <citation type="submission" date="2021-01" db="EMBL/GenBank/DDBJ databases">
        <title>Whole genome shotgun sequence of Cellulomonas phragmiteti NBRC 110785.</title>
        <authorList>
            <person name="Komaki H."/>
            <person name="Tamura T."/>
        </authorList>
    </citation>
    <scope>NUCLEOTIDE SEQUENCE [LARGE SCALE GENOMIC DNA]</scope>
    <source>
        <strain evidence="8 9">NBRC 110785</strain>
    </source>
</reference>
<evidence type="ECO:0000259" key="7">
    <source>
        <dbReference type="PROSITE" id="PS51093"/>
    </source>
</evidence>
<accession>A0ABQ4DG51</accession>
<protein>
    <submittedName>
        <fullName evidence="8">PTS glucose transporter subunit IIA</fullName>
    </submittedName>
</protein>
<evidence type="ECO:0000256" key="1">
    <source>
        <dbReference type="ARBA" id="ARBA00004496"/>
    </source>
</evidence>
<keyword evidence="3 8" id="KW-0762">Sugar transport</keyword>
<name>A0ABQ4DG51_9CELL</name>
<dbReference type="PROSITE" id="PS51093">
    <property type="entry name" value="PTS_EIIA_TYPE_1"/>
    <property type="match status" value="1"/>
</dbReference>
<keyword evidence="6" id="KW-0418">Kinase</keyword>
<dbReference type="PANTHER" id="PTHR45008">
    <property type="entry name" value="PTS SYSTEM GLUCOSE-SPECIFIC EIIA COMPONENT"/>
    <property type="match status" value="1"/>
</dbReference>
<dbReference type="PROSITE" id="PS00371">
    <property type="entry name" value="PTS_EIIA_TYPE_1_HIS"/>
    <property type="match status" value="1"/>
</dbReference>
<dbReference type="NCBIfam" id="TIGR00830">
    <property type="entry name" value="PTBA"/>
    <property type="match status" value="1"/>
</dbReference>
<keyword evidence="5" id="KW-0598">Phosphotransferase system</keyword>
<dbReference type="Gene3D" id="2.70.70.10">
    <property type="entry name" value="Glucose Permease (Domain IIA)"/>
    <property type="match status" value="1"/>
</dbReference>
<evidence type="ECO:0000313" key="9">
    <source>
        <dbReference type="Proteomes" id="UP000614741"/>
    </source>
</evidence>
<comment type="subcellular location">
    <subcellularLocation>
        <location evidence="1">Cytoplasm</location>
    </subcellularLocation>
</comment>
<evidence type="ECO:0000313" key="8">
    <source>
        <dbReference type="EMBL" id="GIG38333.1"/>
    </source>
</evidence>
<keyword evidence="4" id="KW-0808">Transferase</keyword>
<dbReference type="InterPro" id="IPR011055">
    <property type="entry name" value="Dup_hybrid_motif"/>
</dbReference>
<dbReference type="Proteomes" id="UP000614741">
    <property type="component" value="Unassembled WGS sequence"/>
</dbReference>
<dbReference type="InterPro" id="IPR050890">
    <property type="entry name" value="PTS_EIIA_component"/>
</dbReference>
<dbReference type="EMBL" id="BONP01000001">
    <property type="protein sequence ID" value="GIG38333.1"/>
    <property type="molecule type" value="Genomic_DNA"/>
</dbReference>
<proteinExistence type="predicted"/>
<dbReference type="Pfam" id="PF00358">
    <property type="entry name" value="PTS_EIIA_1"/>
    <property type="match status" value="1"/>
</dbReference>
<gene>
    <name evidence="8" type="primary">nagE</name>
    <name evidence="8" type="ORF">Cph01nite_00950</name>
</gene>